<proteinExistence type="predicted"/>
<keyword evidence="2" id="KW-0812">Transmembrane</keyword>
<dbReference type="AlphaFoldDB" id="A0AAN9QR86"/>
<sequence>MEPLRHRRLAPELQLTPQSLNGTEAESDPESLQEAPHSSVANVRPLQLAQSQSPVRTFVRQLNNTNRGNSLSTSDEAAALTFGAFLHCLILSVTRLSPRYRWSLLTMSCTLLNYEAKFLTAEFDSKLGMASGSLVLSFGEAIAKLLPGMGHSTLFIVCYPLILLLACPLPLILQIVFMMVLIFVPLFYFPELMDKVATTGVEVACGSFKLPLLSFTIAGTLALSFICILLILIGMYLIWRYILKGKPSLQEPGGSVNDLSQILVQP</sequence>
<evidence type="ECO:0000313" key="4">
    <source>
        <dbReference type="Proteomes" id="UP001367508"/>
    </source>
</evidence>
<accession>A0AAN9QR86</accession>
<comment type="caution">
    <text evidence="3">The sequence shown here is derived from an EMBL/GenBank/DDBJ whole genome shotgun (WGS) entry which is preliminary data.</text>
</comment>
<keyword evidence="2" id="KW-1133">Transmembrane helix</keyword>
<feature type="compositionally biased region" description="Polar residues" evidence="1">
    <location>
        <begin position="15"/>
        <end position="24"/>
    </location>
</feature>
<reference evidence="3 4" key="1">
    <citation type="submission" date="2024-01" db="EMBL/GenBank/DDBJ databases">
        <title>The genomes of 5 underutilized Papilionoideae crops provide insights into root nodulation and disease resistanc.</title>
        <authorList>
            <person name="Jiang F."/>
        </authorList>
    </citation>
    <scope>NUCLEOTIDE SEQUENCE [LARGE SCALE GENOMIC DNA]</scope>
    <source>
        <strain evidence="3">LVBAO_FW01</strain>
        <tissue evidence="3">Leaves</tissue>
    </source>
</reference>
<feature type="region of interest" description="Disordered" evidence="1">
    <location>
        <begin position="1"/>
        <end position="39"/>
    </location>
</feature>
<protein>
    <submittedName>
        <fullName evidence="3">Uncharacterized protein</fullName>
    </submittedName>
</protein>
<feature type="transmembrane region" description="Helical" evidence="2">
    <location>
        <begin position="158"/>
        <end position="188"/>
    </location>
</feature>
<name>A0AAN9QR86_CANGL</name>
<organism evidence="3 4">
    <name type="scientific">Canavalia gladiata</name>
    <name type="common">Sword bean</name>
    <name type="synonym">Dolichos gladiatus</name>
    <dbReference type="NCBI Taxonomy" id="3824"/>
    <lineage>
        <taxon>Eukaryota</taxon>
        <taxon>Viridiplantae</taxon>
        <taxon>Streptophyta</taxon>
        <taxon>Embryophyta</taxon>
        <taxon>Tracheophyta</taxon>
        <taxon>Spermatophyta</taxon>
        <taxon>Magnoliopsida</taxon>
        <taxon>eudicotyledons</taxon>
        <taxon>Gunneridae</taxon>
        <taxon>Pentapetalae</taxon>
        <taxon>rosids</taxon>
        <taxon>fabids</taxon>
        <taxon>Fabales</taxon>
        <taxon>Fabaceae</taxon>
        <taxon>Papilionoideae</taxon>
        <taxon>50 kb inversion clade</taxon>
        <taxon>NPAAA clade</taxon>
        <taxon>indigoferoid/millettioid clade</taxon>
        <taxon>Phaseoleae</taxon>
        <taxon>Canavalia</taxon>
    </lineage>
</organism>
<evidence type="ECO:0000313" key="3">
    <source>
        <dbReference type="EMBL" id="KAK7340428.1"/>
    </source>
</evidence>
<feature type="transmembrane region" description="Helical" evidence="2">
    <location>
        <begin position="217"/>
        <end position="239"/>
    </location>
</feature>
<gene>
    <name evidence="3" type="ORF">VNO77_21130</name>
</gene>
<dbReference type="EMBL" id="JAYMYQ010000004">
    <property type="protein sequence ID" value="KAK7340428.1"/>
    <property type="molecule type" value="Genomic_DNA"/>
</dbReference>
<evidence type="ECO:0000256" key="1">
    <source>
        <dbReference type="SAM" id="MobiDB-lite"/>
    </source>
</evidence>
<dbReference type="Proteomes" id="UP001367508">
    <property type="component" value="Unassembled WGS sequence"/>
</dbReference>
<evidence type="ECO:0000256" key="2">
    <source>
        <dbReference type="SAM" id="Phobius"/>
    </source>
</evidence>
<keyword evidence="2" id="KW-0472">Membrane</keyword>
<keyword evidence="4" id="KW-1185">Reference proteome</keyword>